<dbReference type="EC" id="3.4.21.89" evidence="6"/>
<comment type="caution">
    <text evidence="8">The sequence shown here is derived from an EMBL/GenBank/DDBJ whole genome shotgun (WGS) entry which is preliminary data.</text>
</comment>
<dbReference type="GO" id="GO:0016020">
    <property type="term" value="C:membrane"/>
    <property type="evidence" value="ECO:0007669"/>
    <property type="project" value="UniProtKB-SubCell"/>
</dbReference>
<evidence type="ECO:0000256" key="5">
    <source>
        <dbReference type="PIRSR" id="PIRSR600223-1"/>
    </source>
</evidence>
<evidence type="ECO:0000256" key="3">
    <source>
        <dbReference type="ARBA" id="ARBA00022670"/>
    </source>
</evidence>
<feature type="active site" evidence="5">
    <location>
        <position position="54"/>
    </location>
</feature>
<evidence type="ECO:0000256" key="2">
    <source>
        <dbReference type="ARBA" id="ARBA00019232"/>
    </source>
</evidence>
<dbReference type="PANTHER" id="PTHR43390">
    <property type="entry name" value="SIGNAL PEPTIDASE I"/>
    <property type="match status" value="1"/>
</dbReference>
<evidence type="ECO:0000256" key="1">
    <source>
        <dbReference type="ARBA" id="ARBA00009370"/>
    </source>
</evidence>
<dbReference type="CDD" id="cd06530">
    <property type="entry name" value="S26_SPase_I"/>
    <property type="match status" value="1"/>
</dbReference>
<protein>
    <recommendedName>
        <fullName evidence="2 6">Signal peptidase I</fullName>
        <ecNumber evidence="6">3.4.21.89</ecNumber>
    </recommendedName>
</protein>
<evidence type="ECO:0000259" key="7">
    <source>
        <dbReference type="Pfam" id="PF10502"/>
    </source>
</evidence>
<dbReference type="Gene3D" id="2.10.109.10">
    <property type="entry name" value="Umud Fragment, subunit A"/>
    <property type="match status" value="1"/>
</dbReference>
<dbReference type="PROSITE" id="PS00501">
    <property type="entry name" value="SPASE_I_1"/>
    <property type="match status" value="1"/>
</dbReference>
<dbReference type="EMBL" id="QSOF01000042">
    <property type="protein sequence ID" value="RGI72047.1"/>
    <property type="molecule type" value="Genomic_DNA"/>
</dbReference>
<name>A0A374MNF3_BACUN</name>
<dbReference type="SUPFAM" id="SSF51306">
    <property type="entry name" value="LexA/Signal peptidase"/>
    <property type="match status" value="1"/>
</dbReference>
<dbReference type="InterPro" id="IPR019756">
    <property type="entry name" value="Pept_S26A_signal_pept_1_Ser-AS"/>
</dbReference>
<feature type="active site" evidence="5">
    <location>
        <position position="140"/>
    </location>
</feature>
<keyword evidence="3 6" id="KW-0645">Protease</keyword>
<dbReference type="NCBIfam" id="TIGR02227">
    <property type="entry name" value="sigpep_I_bact"/>
    <property type="match status" value="1"/>
</dbReference>
<dbReference type="GO" id="GO:0006465">
    <property type="term" value="P:signal peptide processing"/>
    <property type="evidence" value="ECO:0007669"/>
    <property type="project" value="InterPro"/>
</dbReference>
<dbReference type="GO" id="GO:0009003">
    <property type="term" value="F:signal peptidase activity"/>
    <property type="evidence" value="ECO:0007669"/>
    <property type="project" value="UniProtKB-EC"/>
</dbReference>
<dbReference type="InterPro" id="IPR000223">
    <property type="entry name" value="Pept_S26A_signal_pept_1"/>
</dbReference>
<keyword evidence="4 6" id="KW-0378">Hydrolase</keyword>
<dbReference type="AlphaFoldDB" id="A0A374MNF3"/>
<sequence>MKNWQNYMKKQFLNFLKTKLRRWSKCLAYFGLFVLVNVCLKMFVIDIFHVSGSSMNPTLQNGNYVVIYKCCNGIRLPRNVFEVPWIGTLAYYCTPNGYINQILDFSKDKMFNRLGNFLPIKRDDIIVFNNPMLQSNFVIKRCVALPGDSIVDYLKETHSPLITPFSIVPYKGMRVSEKMLNEIEKKYMKKNRIFRYIEKDSLYIAKCNCYFVLGDNIHYSEDSRHFGVVSEDLIIGKMGRVIR</sequence>
<feature type="domain" description="Peptidase S26" evidence="7">
    <location>
        <begin position="28"/>
        <end position="238"/>
    </location>
</feature>
<comment type="catalytic activity">
    <reaction evidence="6">
        <text>Cleavage of hydrophobic, N-terminal signal or leader sequences from secreted and periplasmic proteins.</text>
        <dbReference type="EC" id="3.4.21.89"/>
    </reaction>
</comment>
<evidence type="ECO:0000256" key="4">
    <source>
        <dbReference type="ARBA" id="ARBA00022801"/>
    </source>
</evidence>
<comment type="similarity">
    <text evidence="1 6">Belongs to the peptidase S26 family.</text>
</comment>
<proteinExistence type="inferred from homology"/>
<evidence type="ECO:0000256" key="6">
    <source>
        <dbReference type="RuleBase" id="RU362042"/>
    </source>
</evidence>
<dbReference type="GO" id="GO:0004252">
    <property type="term" value="F:serine-type endopeptidase activity"/>
    <property type="evidence" value="ECO:0007669"/>
    <property type="project" value="InterPro"/>
</dbReference>
<accession>A0A374MNF3</accession>
<organism evidence="8 9">
    <name type="scientific">Bacteroides uniformis</name>
    <dbReference type="NCBI Taxonomy" id="820"/>
    <lineage>
        <taxon>Bacteria</taxon>
        <taxon>Pseudomonadati</taxon>
        <taxon>Bacteroidota</taxon>
        <taxon>Bacteroidia</taxon>
        <taxon>Bacteroidales</taxon>
        <taxon>Bacteroidaceae</taxon>
        <taxon>Bacteroides</taxon>
    </lineage>
</organism>
<dbReference type="Proteomes" id="UP000263754">
    <property type="component" value="Unassembled WGS sequence"/>
</dbReference>
<reference evidence="8 9" key="1">
    <citation type="submission" date="2018-08" db="EMBL/GenBank/DDBJ databases">
        <title>A genome reference for cultivated species of the human gut microbiota.</title>
        <authorList>
            <person name="Zou Y."/>
            <person name="Xue W."/>
            <person name="Luo G."/>
        </authorList>
    </citation>
    <scope>NUCLEOTIDE SEQUENCE [LARGE SCALE GENOMIC DNA]</scope>
    <source>
        <strain evidence="8 9">TM10-17</strain>
    </source>
</reference>
<dbReference type="InterPro" id="IPR036286">
    <property type="entry name" value="LexA/Signal_pep-like_sf"/>
</dbReference>
<dbReference type="PANTHER" id="PTHR43390:SF1">
    <property type="entry name" value="CHLOROPLAST PROCESSING PEPTIDASE"/>
    <property type="match status" value="1"/>
</dbReference>
<comment type="subcellular location">
    <subcellularLocation>
        <location evidence="6">Membrane</location>
        <topology evidence="6">Single-pass type II membrane protein</topology>
    </subcellularLocation>
</comment>
<dbReference type="InterPro" id="IPR019533">
    <property type="entry name" value="Peptidase_S26"/>
</dbReference>
<dbReference type="Pfam" id="PF10502">
    <property type="entry name" value="Peptidase_S26"/>
    <property type="match status" value="1"/>
</dbReference>
<gene>
    <name evidence="8" type="primary">lepB</name>
    <name evidence="8" type="ORF">DXD90_18935</name>
</gene>
<evidence type="ECO:0000313" key="9">
    <source>
        <dbReference type="Proteomes" id="UP000263754"/>
    </source>
</evidence>
<dbReference type="PRINTS" id="PR00727">
    <property type="entry name" value="LEADERPTASE"/>
</dbReference>
<evidence type="ECO:0000313" key="8">
    <source>
        <dbReference type="EMBL" id="RGI72047.1"/>
    </source>
</evidence>